<dbReference type="Proteomes" id="UP000885690">
    <property type="component" value="Unassembled WGS sequence"/>
</dbReference>
<dbReference type="PANTHER" id="PTHR18964:SF149">
    <property type="entry name" value="BIFUNCTIONAL UDP-N-ACETYLGLUCOSAMINE 2-EPIMERASE_N-ACETYLMANNOSAMINE KINASE"/>
    <property type="match status" value="1"/>
</dbReference>
<sequence length="327" mass="34447">MRWVVGVDLGGTAIKAAIVSEKGEKKEVTEIPTQAHLGRDYVLEERLLPLIKDLVNRGRGKGMHIEGVGVAVASPLDPWEGVIYHPPNLPGWGVFPILSYLKERLPLPVCIDNDANLFALGEWMWGGGKGETPLLCLTLGTGVGGGIIYQGGTIWHGAHGAGGELGHITIDMEGPLCNCGNRGCLEALASASALERWVREAQEKGRSTLLPTGAKAKEIAQAARQGDPVALEAFQWVGRNLGVGMAALANAFDPRVIVLGGGLSKAGMLLLSPAMSEFRRRALPLQREKVKVHLASLESMGGVLGAALLALGIGVENQTKRGEGGEG</sequence>
<dbReference type="InterPro" id="IPR000600">
    <property type="entry name" value="ROK"/>
</dbReference>
<evidence type="ECO:0000313" key="2">
    <source>
        <dbReference type="EMBL" id="HDD53590.1"/>
    </source>
</evidence>
<dbReference type="SUPFAM" id="SSF53067">
    <property type="entry name" value="Actin-like ATPase domain"/>
    <property type="match status" value="1"/>
</dbReference>
<proteinExistence type="inferred from homology"/>
<name>A0A7C0U7C9_9BACT</name>
<reference evidence="2" key="1">
    <citation type="journal article" date="2020" name="mSystems">
        <title>Genome- and Community-Level Interaction Insights into Carbon Utilization and Element Cycling Functions of Hydrothermarchaeota in Hydrothermal Sediment.</title>
        <authorList>
            <person name="Zhou Z."/>
            <person name="Liu Y."/>
            <person name="Xu W."/>
            <person name="Pan J."/>
            <person name="Luo Z.H."/>
            <person name="Li M."/>
        </authorList>
    </citation>
    <scope>NUCLEOTIDE SEQUENCE [LARGE SCALE GENOMIC DNA]</scope>
    <source>
        <strain evidence="2">HyVt-115</strain>
    </source>
</reference>
<comment type="caution">
    <text evidence="2">The sequence shown here is derived from an EMBL/GenBank/DDBJ whole genome shotgun (WGS) entry which is preliminary data.</text>
</comment>
<dbReference type="InterPro" id="IPR043129">
    <property type="entry name" value="ATPase_NBD"/>
</dbReference>
<dbReference type="Gene3D" id="3.30.420.40">
    <property type="match status" value="2"/>
</dbReference>
<dbReference type="AlphaFoldDB" id="A0A7C0U7C9"/>
<evidence type="ECO:0000256" key="1">
    <source>
        <dbReference type="ARBA" id="ARBA00006479"/>
    </source>
</evidence>
<dbReference type="EMBL" id="DQWS01000223">
    <property type="protein sequence ID" value="HDD53590.1"/>
    <property type="molecule type" value="Genomic_DNA"/>
</dbReference>
<organism evidence="2">
    <name type="scientific">Thermosulfidibacter takaii</name>
    <dbReference type="NCBI Taxonomy" id="412593"/>
    <lineage>
        <taxon>Bacteria</taxon>
        <taxon>Pseudomonadati</taxon>
        <taxon>Thermosulfidibacterota</taxon>
        <taxon>Thermosulfidibacteria</taxon>
        <taxon>Thermosulfidibacterales</taxon>
        <taxon>Thermosulfidibacteraceae</taxon>
    </lineage>
</organism>
<dbReference type="PANTHER" id="PTHR18964">
    <property type="entry name" value="ROK (REPRESSOR, ORF, KINASE) FAMILY"/>
    <property type="match status" value="1"/>
</dbReference>
<dbReference type="Pfam" id="PF00480">
    <property type="entry name" value="ROK"/>
    <property type="match status" value="1"/>
</dbReference>
<protein>
    <submittedName>
        <fullName evidence="2">ROK family protein</fullName>
    </submittedName>
</protein>
<accession>A0A7C0U7C9</accession>
<comment type="similarity">
    <text evidence="1">Belongs to the ROK (NagC/XylR) family.</text>
</comment>
<gene>
    <name evidence="2" type="ORF">ENF32_05950</name>
</gene>